<dbReference type="Gene3D" id="1.20.5.300">
    <property type="match status" value="1"/>
</dbReference>
<reference evidence="2" key="1">
    <citation type="journal article" date="2015" name="Nature">
        <title>Complex archaea that bridge the gap between prokaryotes and eukaryotes.</title>
        <authorList>
            <person name="Spang A."/>
            <person name="Saw J.H."/>
            <person name="Jorgensen S.L."/>
            <person name="Zaremba-Niedzwiedzka K."/>
            <person name="Martijn J."/>
            <person name="Lind A.E."/>
            <person name="van Eijk R."/>
            <person name="Schleper C."/>
            <person name="Guy L."/>
            <person name="Ettema T.J."/>
        </authorList>
    </citation>
    <scope>NUCLEOTIDE SEQUENCE</scope>
</reference>
<dbReference type="EMBL" id="LAZR01000651">
    <property type="protein sequence ID" value="KKN61638.1"/>
    <property type="molecule type" value="Genomic_DNA"/>
</dbReference>
<evidence type="ECO:0008006" key="3">
    <source>
        <dbReference type="Google" id="ProtNLM"/>
    </source>
</evidence>
<organism evidence="2">
    <name type="scientific">marine sediment metagenome</name>
    <dbReference type="NCBI Taxonomy" id="412755"/>
    <lineage>
        <taxon>unclassified sequences</taxon>
        <taxon>metagenomes</taxon>
        <taxon>ecological metagenomes</taxon>
    </lineage>
</organism>
<dbReference type="PANTHER" id="PTHR36508:SF1">
    <property type="entry name" value="PROTEIN SLYX"/>
    <property type="match status" value="1"/>
</dbReference>
<feature type="region of interest" description="Disordered" evidence="1">
    <location>
        <begin position="51"/>
        <end position="71"/>
    </location>
</feature>
<dbReference type="AlphaFoldDB" id="A0A0F9V6Y9"/>
<evidence type="ECO:0000256" key="1">
    <source>
        <dbReference type="SAM" id="MobiDB-lite"/>
    </source>
</evidence>
<sequence>MSTVNDEIVELQMKVSFQDSLLEDLNQVIIDQQKQISRIELMLETMKIQMNSMQTNSQQESGSQHELPPHY</sequence>
<dbReference type="PANTHER" id="PTHR36508">
    <property type="entry name" value="PROTEIN SLYX"/>
    <property type="match status" value="1"/>
</dbReference>
<feature type="compositionally biased region" description="Polar residues" evidence="1">
    <location>
        <begin position="51"/>
        <end position="64"/>
    </location>
</feature>
<proteinExistence type="predicted"/>
<dbReference type="InterPro" id="IPR007236">
    <property type="entry name" value="SlyX"/>
</dbReference>
<accession>A0A0F9V6Y9</accession>
<evidence type="ECO:0000313" key="2">
    <source>
        <dbReference type="EMBL" id="KKN61638.1"/>
    </source>
</evidence>
<gene>
    <name evidence="2" type="ORF">LCGC14_0519700</name>
</gene>
<comment type="caution">
    <text evidence="2">The sequence shown here is derived from an EMBL/GenBank/DDBJ whole genome shotgun (WGS) entry which is preliminary data.</text>
</comment>
<protein>
    <recommendedName>
        <fullName evidence="3">SlyX protein</fullName>
    </recommendedName>
</protein>
<dbReference type="Pfam" id="PF04102">
    <property type="entry name" value="SlyX"/>
    <property type="match status" value="1"/>
</dbReference>
<name>A0A0F9V6Y9_9ZZZZ</name>